<dbReference type="RefSeq" id="WP_379747891.1">
    <property type="nucleotide sequence ID" value="NZ_JBHTCP010000013.1"/>
</dbReference>
<dbReference type="Pfam" id="PF21621">
    <property type="entry name" value="MPI_cupin_dom"/>
    <property type="match status" value="1"/>
</dbReference>
<keyword evidence="12" id="KW-1185">Reference proteome</keyword>
<dbReference type="InterPro" id="IPR046457">
    <property type="entry name" value="PMI_typeI_cat"/>
</dbReference>
<dbReference type="PANTHER" id="PTHR42742:SF3">
    <property type="entry name" value="FRUCTOKINASE"/>
    <property type="match status" value="1"/>
</dbReference>
<comment type="caution">
    <text evidence="11">The sequence shown here is derived from an EMBL/GenBank/DDBJ whole genome shotgun (WGS) entry which is preliminary data.</text>
</comment>
<dbReference type="PANTHER" id="PTHR42742">
    <property type="entry name" value="TRANSCRIPTIONAL REPRESSOR MPRA"/>
    <property type="match status" value="1"/>
</dbReference>
<evidence type="ECO:0000256" key="4">
    <source>
        <dbReference type="ARBA" id="ARBA00011956"/>
    </source>
</evidence>
<keyword evidence="5 8" id="KW-0479">Metal-binding</keyword>
<evidence type="ECO:0000259" key="10">
    <source>
        <dbReference type="Pfam" id="PF21621"/>
    </source>
</evidence>
<evidence type="ECO:0000256" key="5">
    <source>
        <dbReference type="ARBA" id="ARBA00022723"/>
    </source>
</evidence>
<dbReference type="GO" id="GO:0004476">
    <property type="term" value="F:mannose-6-phosphate isomerase activity"/>
    <property type="evidence" value="ECO:0007669"/>
    <property type="project" value="UniProtKB-EC"/>
</dbReference>
<evidence type="ECO:0000256" key="6">
    <source>
        <dbReference type="ARBA" id="ARBA00022833"/>
    </source>
</evidence>
<dbReference type="InterPro" id="IPR049071">
    <property type="entry name" value="MPI_cupin_dom"/>
</dbReference>
<dbReference type="Pfam" id="PF20511">
    <property type="entry name" value="PMI_typeI_cat"/>
    <property type="match status" value="1"/>
</dbReference>
<dbReference type="InterPro" id="IPR014628">
    <property type="entry name" value="Man6P_isomerase_Firm_short"/>
</dbReference>
<evidence type="ECO:0000256" key="7">
    <source>
        <dbReference type="ARBA" id="ARBA00023235"/>
    </source>
</evidence>
<dbReference type="EMBL" id="JBHTCP010000013">
    <property type="protein sequence ID" value="MFC7371378.1"/>
    <property type="molecule type" value="Genomic_DNA"/>
</dbReference>
<dbReference type="Proteomes" id="UP001596549">
    <property type="component" value="Unassembled WGS sequence"/>
</dbReference>
<comment type="catalytic activity">
    <reaction evidence="1 8">
        <text>D-mannose 6-phosphate = D-fructose 6-phosphate</text>
        <dbReference type="Rhea" id="RHEA:12356"/>
        <dbReference type="ChEBI" id="CHEBI:58735"/>
        <dbReference type="ChEBI" id="CHEBI:61527"/>
        <dbReference type="EC" id="5.3.1.8"/>
    </reaction>
</comment>
<name>A0ABW2NQY5_9BACL</name>
<dbReference type="SUPFAM" id="SSF51182">
    <property type="entry name" value="RmlC-like cupins"/>
    <property type="match status" value="1"/>
</dbReference>
<evidence type="ECO:0000313" key="12">
    <source>
        <dbReference type="Proteomes" id="UP001596549"/>
    </source>
</evidence>
<dbReference type="InterPro" id="IPR051804">
    <property type="entry name" value="Carb_Metab_Reg_Kinase/Isom"/>
</dbReference>
<dbReference type="PIRSF" id="PIRSF036894">
    <property type="entry name" value="PMI_Firm_short"/>
    <property type="match status" value="1"/>
</dbReference>
<gene>
    <name evidence="11" type="primary">manA</name>
    <name evidence="11" type="ORF">ACFQPF_06800</name>
</gene>
<dbReference type="InterPro" id="IPR014710">
    <property type="entry name" value="RmlC-like_jellyroll"/>
</dbReference>
<evidence type="ECO:0000259" key="9">
    <source>
        <dbReference type="Pfam" id="PF20511"/>
    </source>
</evidence>
<dbReference type="CDD" id="cd07010">
    <property type="entry name" value="cupin_PMI_type_I_N_bac"/>
    <property type="match status" value="1"/>
</dbReference>
<evidence type="ECO:0000313" key="11">
    <source>
        <dbReference type="EMBL" id="MFC7371378.1"/>
    </source>
</evidence>
<feature type="domain" description="Phosphomannose isomerase type I catalytic" evidence="9">
    <location>
        <begin position="7"/>
        <end position="104"/>
    </location>
</feature>
<dbReference type="Gene3D" id="2.60.120.10">
    <property type="entry name" value="Jelly Rolls"/>
    <property type="match status" value="2"/>
</dbReference>
<evidence type="ECO:0000256" key="8">
    <source>
        <dbReference type="PIRNR" id="PIRNR036894"/>
    </source>
</evidence>
<evidence type="ECO:0000256" key="2">
    <source>
        <dbReference type="ARBA" id="ARBA00001947"/>
    </source>
</evidence>
<proteinExistence type="inferred from homology"/>
<organism evidence="11 12">
    <name type="scientific">Fictibacillus iocasae</name>
    <dbReference type="NCBI Taxonomy" id="2715437"/>
    <lineage>
        <taxon>Bacteria</taxon>
        <taxon>Bacillati</taxon>
        <taxon>Bacillota</taxon>
        <taxon>Bacilli</taxon>
        <taxon>Bacillales</taxon>
        <taxon>Fictibacillaceae</taxon>
        <taxon>Fictibacillus</taxon>
    </lineage>
</organism>
<comment type="cofactor">
    <cofactor evidence="2 8">
        <name>Zn(2+)</name>
        <dbReference type="ChEBI" id="CHEBI:29105"/>
    </cofactor>
</comment>
<accession>A0ABW2NQY5</accession>
<evidence type="ECO:0000256" key="1">
    <source>
        <dbReference type="ARBA" id="ARBA00000757"/>
    </source>
</evidence>
<protein>
    <recommendedName>
        <fullName evidence="4 8">Mannose-6-phosphate isomerase</fullName>
        <ecNumber evidence="4 8">5.3.1.8</ecNumber>
    </recommendedName>
</protein>
<dbReference type="EC" id="5.3.1.8" evidence="4 8"/>
<feature type="domain" description="Mannose-6-phosphate isomerase cupin" evidence="10">
    <location>
        <begin position="238"/>
        <end position="316"/>
    </location>
</feature>
<evidence type="ECO:0000256" key="3">
    <source>
        <dbReference type="ARBA" id="ARBA00010772"/>
    </source>
</evidence>
<sequence length="318" mass="36319">MYKGPIFLEPVFKERIWGGTKLQAEYGYNISNELTGECWGISGHQHGPSRIRNGELEGWPLDRAWNEHRQLFGNLEGSEYPLLVKILDAQTDLSVQVHPNDEYALEKENYSFGKTECWYVISCEEGAQLVYGHHAESESEFAAMVEQGEWKKLLRQVSIQPGDFFYVPSGTIHAIGAGTMILETQQSSDITYRVYDYDRRDADGQLRDLHINQSIAVATYPHRDPVIEQTEAKVQDLTIKQLVEDTYFTVYLWKLNGTAELVQEFSFLQVSVIEGRGTLYADGKEYPFVKGDHYILPATMDEYRLEGDAEMVVSHVTI</sequence>
<dbReference type="InterPro" id="IPR001250">
    <property type="entry name" value="Man6P_Isoase-1"/>
</dbReference>
<keyword evidence="7 8" id="KW-0413">Isomerase</keyword>
<reference evidence="12" key="1">
    <citation type="journal article" date="2019" name="Int. J. Syst. Evol. Microbiol.">
        <title>The Global Catalogue of Microorganisms (GCM) 10K type strain sequencing project: providing services to taxonomists for standard genome sequencing and annotation.</title>
        <authorList>
            <consortium name="The Broad Institute Genomics Platform"/>
            <consortium name="The Broad Institute Genome Sequencing Center for Infectious Disease"/>
            <person name="Wu L."/>
            <person name="Ma J."/>
        </authorList>
    </citation>
    <scope>NUCLEOTIDE SEQUENCE [LARGE SCALE GENOMIC DNA]</scope>
    <source>
        <strain evidence="12">NBRC 106396</strain>
    </source>
</reference>
<comment type="similarity">
    <text evidence="3 8">Belongs to the mannose-6-phosphate isomerase type 1 family.</text>
</comment>
<dbReference type="InterPro" id="IPR011051">
    <property type="entry name" value="RmlC_Cupin_sf"/>
</dbReference>
<dbReference type="NCBIfam" id="TIGR00218">
    <property type="entry name" value="manA"/>
    <property type="match status" value="1"/>
</dbReference>
<keyword evidence="6 8" id="KW-0862">Zinc</keyword>